<dbReference type="RefSeq" id="WP_394006977.1">
    <property type="nucleotide sequence ID" value="NZ_JBAFUR010000001.1"/>
</dbReference>
<comment type="caution">
    <text evidence="1">The sequence shown here is derived from an EMBL/GenBank/DDBJ whole genome shotgun (WGS) entry which is preliminary data.</text>
</comment>
<name>A0ABW6ZAJ2_9HYPH</name>
<sequence>MSPADEAKLAALKGLEGDLHDITIMTDIVADLLEDAFKNPESHREVTGGGPGTWFIPARQLERIQFSAFHAHEMVRAMEGRFLAILEGARESGEEVHS</sequence>
<gene>
    <name evidence="1" type="ORF">V5F30_00375</name>
</gene>
<evidence type="ECO:0000313" key="1">
    <source>
        <dbReference type="EMBL" id="MFG1250639.1"/>
    </source>
</evidence>
<keyword evidence="2" id="KW-1185">Reference proteome</keyword>
<protein>
    <submittedName>
        <fullName evidence="1">Uncharacterized protein</fullName>
    </submittedName>
</protein>
<accession>A0ABW6ZAJ2</accession>
<reference evidence="1 2" key="1">
    <citation type="submission" date="2024-02" db="EMBL/GenBank/DDBJ databases">
        <title>Expansion and revision of Xanthobacter and proposal of Roseixanthobacter gen. nov.</title>
        <authorList>
            <person name="Soltysiak M.P.M."/>
            <person name="Jalihal A."/>
            <person name="Ory A."/>
            <person name="Chrisophersen C."/>
            <person name="Lee A.D."/>
            <person name="Boulton J."/>
            <person name="Springer M."/>
        </authorList>
    </citation>
    <scope>NUCLEOTIDE SEQUENCE [LARGE SCALE GENOMIC DNA]</scope>
    <source>
        <strain evidence="1 2">CB5</strain>
    </source>
</reference>
<dbReference type="Proteomes" id="UP001604043">
    <property type="component" value="Unassembled WGS sequence"/>
</dbReference>
<proteinExistence type="predicted"/>
<organism evidence="1 2">
    <name type="scientific">Xanthobacter aminoxidans</name>
    <dbReference type="NCBI Taxonomy" id="186280"/>
    <lineage>
        <taxon>Bacteria</taxon>
        <taxon>Pseudomonadati</taxon>
        <taxon>Pseudomonadota</taxon>
        <taxon>Alphaproteobacteria</taxon>
        <taxon>Hyphomicrobiales</taxon>
        <taxon>Xanthobacteraceae</taxon>
        <taxon>Xanthobacter</taxon>
    </lineage>
</organism>
<evidence type="ECO:0000313" key="2">
    <source>
        <dbReference type="Proteomes" id="UP001604043"/>
    </source>
</evidence>
<dbReference type="EMBL" id="JBAFUR010000001">
    <property type="protein sequence ID" value="MFG1250639.1"/>
    <property type="molecule type" value="Genomic_DNA"/>
</dbReference>